<organism evidence="1 2">
    <name type="scientific">Diacronema lutheri</name>
    <name type="common">Unicellular marine alga</name>
    <name type="synonym">Monochrysis lutheri</name>
    <dbReference type="NCBI Taxonomy" id="2081491"/>
    <lineage>
        <taxon>Eukaryota</taxon>
        <taxon>Haptista</taxon>
        <taxon>Haptophyta</taxon>
        <taxon>Pavlovophyceae</taxon>
        <taxon>Pavlovales</taxon>
        <taxon>Pavlovaceae</taxon>
        <taxon>Diacronema</taxon>
    </lineage>
</organism>
<sequence>MNDDHSNFDALAASHEQRGAKVRDAAHISLQSLGRAVDATDSILQSALFDLHVHGDSGEYSHLNEKGLDHGHTAMKYVTMGTTIGDSAIRSDGAFFSNLFKDPNALPDLVMPMLTQHRHL</sequence>
<name>A0A8J5XF41_DIALT</name>
<dbReference type="EMBL" id="JAGTXO010000005">
    <property type="protein sequence ID" value="KAG8467666.1"/>
    <property type="molecule type" value="Genomic_DNA"/>
</dbReference>
<comment type="caution">
    <text evidence="1">The sequence shown here is derived from an EMBL/GenBank/DDBJ whole genome shotgun (WGS) entry which is preliminary data.</text>
</comment>
<reference evidence="1" key="1">
    <citation type="submission" date="2021-05" db="EMBL/GenBank/DDBJ databases">
        <title>The genome of the haptophyte Pavlova lutheri (Diacronema luteri, Pavlovales) - a model for lipid biosynthesis in eukaryotic algae.</title>
        <authorList>
            <person name="Hulatt C.J."/>
            <person name="Posewitz M.C."/>
        </authorList>
    </citation>
    <scope>NUCLEOTIDE SEQUENCE</scope>
    <source>
        <strain evidence="1">NIVA-4/92</strain>
    </source>
</reference>
<evidence type="ECO:0000313" key="2">
    <source>
        <dbReference type="Proteomes" id="UP000751190"/>
    </source>
</evidence>
<protein>
    <submittedName>
        <fullName evidence="1">Uncharacterized protein</fullName>
    </submittedName>
</protein>
<gene>
    <name evidence="1" type="ORF">KFE25_006718</name>
</gene>
<accession>A0A8J5XF41</accession>
<dbReference type="AlphaFoldDB" id="A0A8J5XF41"/>
<keyword evidence="2" id="KW-1185">Reference proteome</keyword>
<evidence type="ECO:0000313" key="1">
    <source>
        <dbReference type="EMBL" id="KAG8467666.1"/>
    </source>
</evidence>
<proteinExistence type="predicted"/>
<dbReference type="OrthoDB" id="10432979at2759"/>
<dbReference type="Proteomes" id="UP000751190">
    <property type="component" value="Unassembled WGS sequence"/>
</dbReference>